<sequence>MLSLNKSKIYRWSRRIAGGLLVLTIIFWAACHAFVPSLLKKTVAEYGQKIGYEITYQDLSLSPLRLRMTLEGLRLAEEGGDQLLDLKKLTIDLKWTKLILGEVGLDAVLLDEPKLLVEKKPNIKGKTANLWNWQKLFGAIEKSLSPKDDAKENAKQVAPLKISVDQFEVSGASLRLVDASTKLKEELKPFSIKLLDVANYDQKGLVSGVRGQYDFNLGSLQLAIPGLNKTIAFNHVAIGGSLSNPSPNLLGAQLDLKLDEGKILSHWDLNTASKLFEGKVKLENLKAGPWIALLPANKELMAKSGEINAELLIKLSSQSNSISGSAQLNKVSVLEKGEKTPLIDWDLADIRQFEYKTVGAGPKPATNLVIDEVVLEHPILRFEINAQGLSNFRRLFSKAAEEDSVGSQATQSAPESKKGAFGLDIRSVNLKSGEVFFADMAMKPNFHVDVKKFNASFIGVSNTPGRFASVAMEGVVANSGSMRAKGQTSFDDPRRNHDIFMSFKNLPLTTFNPAVMTYAGYQITGGKLNLNLSYRAKDGQLNGSNQIIIKNVQLGDEVEGFQGKKLPLGLAIALLEDSDDIIDVSVKIAGDVDSPEFSASGLVWQAIANVLTNVTTAPFRALASILGMGSDEGVNAVPGEAVFLPDDQERLEKFGQFLVKRPNSNMEIIGTYDLVQDKLAMARVKADTAILKDAGFKLQAGEPVPSPSLSDPRIQSGLKVAYAQYIGRIKLGQRLLMVPDGEARNEQLHNELIAGIDVADAELKTLAKTRAQLAFEIMVKENPGLKDRITIGEVKTVEAGKNGIPLDMELRIK</sequence>
<gene>
    <name evidence="1" type="ORF">DCO17_04520</name>
</gene>
<protein>
    <recommendedName>
        <fullName evidence="3">DUF748 domain-containing protein</fullName>
    </recommendedName>
</protein>
<dbReference type="AlphaFoldDB" id="A0A6M9PPM3"/>
<dbReference type="PROSITE" id="PS51257">
    <property type="entry name" value="PROKAR_LIPOPROTEIN"/>
    <property type="match status" value="1"/>
</dbReference>
<dbReference type="InterPro" id="IPR052894">
    <property type="entry name" value="AsmA-related"/>
</dbReference>
<dbReference type="RefSeq" id="WP_173955604.1">
    <property type="nucleotide sequence ID" value="NZ_CP028942.1"/>
</dbReference>
<evidence type="ECO:0000313" key="2">
    <source>
        <dbReference type="Proteomes" id="UP000503312"/>
    </source>
</evidence>
<keyword evidence="2" id="KW-1185">Reference proteome</keyword>
<dbReference type="EMBL" id="CP028942">
    <property type="protein sequence ID" value="QKM64560.1"/>
    <property type="molecule type" value="Genomic_DNA"/>
</dbReference>
<dbReference type="Pfam" id="PF05359">
    <property type="entry name" value="DUF748"/>
    <property type="match status" value="2"/>
</dbReference>
<evidence type="ECO:0000313" key="1">
    <source>
        <dbReference type="EMBL" id="QKM64560.1"/>
    </source>
</evidence>
<accession>A0A6M9PPM3</accession>
<dbReference type="PANTHER" id="PTHR30441:SF8">
    <property type="entry name" value="DUF748 DOMAIN-CONTAINING PROTEIN"/>
    <property type="match status" value="1"/>
</dbReference>
<dbReference type="InterPro" id="IPR008023">
    <property type="entry name" value="DUF748"/>
</dbReference>
<name>A0A6M9PPM3_9BURK</name>
<reference evidence="1 2" key="1">
    <citation type="submission" date="2018-04" db="EMBL/GenBank/DDBJ databases">
        <title>Polynucleobacter sp. UH21B genome.</title>
        <authorList>
            <person name="Hahn M.W."/>
        </authorList>
    </citation>
    <scope>NUCLEOTIDE SEQUENCE [LARGE SCALE GENOMIC DNA]</scope>
    <source>
        <strain evidence="1 2">MWH-UH21B</strain>
    </source>
</reference>
<dbReference type="Proteomes" id="UP000503312">
    <property type="component" value="Chromosome"/>
</dbReference>
<dbReference type="PANTHER" id="PTHR30441">
    <property type="entry name" value="DUF748 DOMAIN-CONTAINING PROTEIN"/>
    <property type="match status" value="1"/>
</dbReference>
<dbReference type="GO" id="GO:0005886">
    <property type="term" value="C:plasma membrane"/>
    <property type="evidence" value="ECO:0007669"/>
    <property type="project" value="TreeGrafter"/>
</dbReference>
<evidence type="ECO:0008006" key="3">
    <source>
        <dbReference type="Google" id="ProtNLM"/>
    </source>
</evidence>
<dbReference type="KEGG" id="ptrp:DCO17_04520"/>
<dbReference type="GO" id="GO:0090313">
    <property type="term" value="P:regulation of protein targeting to membrane"/>
    <property type="evidence" value="ECO:0007669"/>
    <property type="project" value="TreeGrafter"/>
</dbReference>
<proteinExistence type="predicted"/>
<organism evidence="1 2">
    <name type="scientific">Polynucleobacter tropicus</name>
    <dbReference type="NCBI Taxonomy" id="1743174"/>
    <lineage>
        <taxon>Bacteria</taxon>
        <taxon>Pseudomonadati</taxon>
        <taxon>Pseudomonadota</taxon>
        <taxon>Betaproteobacteria</taxon>
        <taxon>Burkholderiales</taxon>
        <taxon>Burkholderiaceae</taxon>
        <taxon>Polynucleobacter</taxon>
    </lineage>
</organism>